<reference evidence="2 3" key="2">
    <citation type="submission" date="2024-07" db="EMBL/GenBank/DDBJ databases">
        <authorList>
            <person name="Akdeniz Z."/>
        </authorList>
    </citation>
    <scope>NUCLEOTIDE SEQUENCE [LARGE SCALE GENOMIC DNA]</scope>
</reference>
<proteinExistence type="predicted"/>
<accession>A0AA86N5Y3</accession>
<name>A0AA86N5Y3_9EUKA</name>
<sequence length="175" mass="20795">MFTRIQMMQFAEVLKYVIERMTGARVFSEHQLFVLMQGLSNKDRTGIWKLVAARINSSPAEVHDYFFNTWQLQFYQDPNVYKEELKTLFYSQVGYSKDAKEAINSTIEAFQLQFPNNNCNERKIYQVLYRYAVVKPNQEKKKQMNAMLSEKTEESYPIVNSYAFQRVFQQVNMSE</sequence>
<organism evidence="1">
    <name type="scientific">Hexamita inflata</name>
    <dbReference type="NCBI Taxonomy" id="28002"/>
    <lineage>
        <taxon>Eukaryota</taxon>
        <taxon>Metamonada</taxon>
        <taxon>Diplomonadida</taxon>
        <taxon>Hexamitidae</taxon>
        <taxon>Hexamitinae</taxon>
        <taxon>Hexamita</taxon>
    </lineage>
</organism>
<keyword evidence="3" id="KW-1185">Reference proteome</keyword>
<evidence type="ECO:0000313" key="3">
    <source>
        <dbReference type="Proteomes" id="UP001642409"/>
    </source>
</evidence>
<protein>
    <submittedName>
        <fullName evidence="1">Uncharacterized protein</fullName>
    </submittedName>
</protein>
<dbReference type="EMBL" id="CATOUU010000022">
    <property type="protein sequence ID" value="CAI9913351.1"/>
    <property type="molecule type" value="Genomic_DNA"/>
</dbReference>
<evidence type="ECO:0000313" key="2">
    <source>
        <dbReference type="EMBL" id="CAL6068018.1"/>
    </source>
</evidence>
<dbReference type="Proteomes" id="UP001642409">
    <property type="component" value="Unassembled WGS sequence"/>
</dbReference>
<dbReference type="EMBL" id="CAXDID020000270">
    <property type="protein sequence ID" value="CAL6068018.1"/>
    <property type="molecule type" value="Genomic_DNA"/>
</dbReference>
<comment type="caution">
    <text evidence="1">The sequence shown here is derived from an EMBL/GenBank/DDBJ whole genome shotgun (WGS) entry which is preliminary data.</text>
</comment>
<reference evidence="1" key="1">
    <citation type="submission" date="2023-06" db="EMBL/GenBank/DDBJ databases">
        <authorList>
            <person name="Kurt Z."/>
        </authorList>
    </citation>
    <scope>NUCLEOTIDE SEQUENCE</scope>
</reference>
<dbReference type="AlphaFoldDB" id="A0AA86N5Y3"/>
<gene>
    <name evidence="2" type="ORF">HINF_LOCUS53304</name>
    <name evidence="1" type="ORF">HINF_LOCUS996</name>
</gene>
<evidence type="ECO:0000313" key="1">
    <source>
        <dbReference type="EMBL" id="CAI9913351.1"/>
    </source>
</evidence>